<dbReference type="STRING" id="186497.PF1099"/>
<keyword evidence="2" id="KW-1185">Reference proteome</keyword>
<dbReference type="InterPro" id="IPR004304">
    <property type="entry name" value="FmdA_AmdA"/>
</dbReference>
<sequence>MSSSTSPFLRAISRLIKASFFALSKFSLNCMYKSIQAELLKITYLAFMVKAMIFIPKEKHVYSFGPDMKEVARAKPGEIIVFETLDALGGQIRSEEDTVEKIDFSRVNPATGPVYIEGAEKGKILKVKILEIEVNDRGVIVTAPGAGVLGDLVKAPKTKVCRIANGFVQFGEFKIPVRPMIGVIGVASPEEIPTGTPGRHGGNMDTNLITEGSTVYFPIFKDGAYLALGDLHAVMADGEVCVSACEVSGKVTVKTEVLSGSIEWPIVETSDAYYILVSEEDLEDAVREAVKQGVDILRRANELSWDEAYMLASLIMDVQISQLVDPRKTVRVRIPKQYLKMSLF</sequence>
<dbReference type="PANTHER" id="PTHR31891">
    <property type="entry name" value="FORMAMIDASE C869.04-RELATED"/>
    <property type="match status" value="1"/>
</dbReference>
<dbReference type="Pfam" id="PF03069">
    <property type="entry name" value="FmdA_AmdA"/>
    <property type="match status" value="2"/>
</dbReference>
<dbReference type="HOGENOM" id="CLU_032013_1_0_2"/>
<proteinExistence type="predicted"/>
<dbReference type="GO" id="GO:0016811">
    <property type="term" value="F:hydrolase activity, acting on carbon-nitrogen (but not peptide) bonds, in linear amides"/>
    <property type="evidence" value="ECO:0007669"/>
    <property type="project" value="InterPro"/>
</dbReference>
<dbReference type="SMR" id="Q8U1V6"/>
<evidence type="ECO:0000313" key="1">
    <source>
        <dbReference type="EMBL" id="AAL81223.1"/>
    </source>
</evidence>
<protein>
    <submittedName>
        <fullName evidence="1">Formamidase (Formamide amidohydrolase)</fullName>
    </submittedName>
</protein>
<dbReference type="KEGG" id="pfu:PF1099"/>
<dbReference type="Proteomes" id="UP000001013">
    <property type="component" value="Chromosome"/>
</dbReference>
<dbReference type="PANTHER" id="PTHR31891:SF1">
    <property type="entry name" value="FORMAMIDASE C869.04-RELATED"/>
    <property type="match status" value="1"/>
</dbReference>
<evidence type="ECO:0000313" key="2">
    <source>
        <dbReference type="Proteomes" id="UP000001013"/>
    </source>
</evidence>
<dbReference type="PhylomeDB" id="Q8U1V6"/>
<dbReference type="Gene3D" id="3.10.28.20">
    <property type="entry name" value="Acetamidase/Formamidase-like domains"/>
    <property type="match status" value="1"/>
</dbReference>
<accession>Q8U1V6</accession>
<dbReference type="PaxDb" id="186497-PF1099"/>
<name>Q8U1V6_PYRFU</name>
<organism evidence="1 2">
    <name type="scientific">Pyrococcus furiosus (strain ATCC 43587 / DSM 3638 / JCM 8422 / Vc1)</name>
    <dbReference type="NCBI Taxonomy" id="186497"/>
    <lineage>
        <taxon>Archaea</taxon>
        <taxon>Methanobacteriati</taxon>
        <taxon>Methanobacteriota</taxon>
        <taxon>Thermococci</taxon>
        <taxon>Thermococcales</taxon>
        <taxon>Thermococcaceae</taxon>
        <taxon>Pyrococcus</taxon>
    </lineage>
</organism>
<gene>
    <name evidence="1" type="ordered locus">PF1099</name>
</gene>
<dbReference type="eggNOG" id="arCOG01004">
    <property type="taxonomic scope" value="Archaea"/>
</dbReference>
<dbReference type="Gene3D" id="2.60.120.580">
    <property type="entry name" value="Acetamidase/Formamidase-like domains"/>
    <property type="match status" value="1"/>
</dbReference>
<dbReference type="PATRIC" id="fig|186497.12.peg.1159"/>
<dbReference type="Gene3D" id="2.40.10.120">
    <property type="match status" value="1"/>
</dbReference>
<reference evidence="1 2" key="1">
    <citation type="journal article" date="1999" name="Genetics">
        <title>Divergence of the hyperthermophilic archaea Pyrococcus furiosus and P. horikoshii inferred from complete genomic sequences.</title>
        <authorList>
            <person name="Maeder D.L."/>
            <person name="Weiss R.B."/>
            <person name="Dunn D.M."/>
            <person name="Cherry J.L."/>
            <person name="Gonzalez J.M."/>
            <person name="DiRuggiero J."/>
            <person name="Robb F.T."/>
        </authorList>
    </citation>
    <scope>NUCLEOTIDE SEQUENCE [LARGE SCALE GENOMIC DNA]</scope>
    <source>
        <strain evidence="2">ATCC 43587 / DSM 3638 / JCM 8422 / Vc1</strain>
    </source>
</reference>
<dbReference type="AlphaFoldDB" id="Q8U1V6"/>
<dbReference type="EMBL" id="AE009950">
    <property type="protein sequence ID" value="AAL81223.1"/>
    <property type="molecule type" value="Genomic_DNA"/>
</dbReference>
<dbReference type="SUPFAM" id="SSF141130">
    <property type="entry name" value="Acetamidase/Formamidase-like"/>
    <property type="match status" value="1"/>
</dbReference>